<evidence type="ECO:0000256" key="1">
    <source>
        <dbReference type="ARBA" id="ARBA00009477"/>
    </source>
</evidence>
<feature type="domain" description="Multidrug resistance protein MdtA-like alpha-helical hairpin" evidence="4">
    <location>
        <begin position="92"/>
        <end position="161"/>
    </location>
</feature>
<dbReference type="EMBL" id="FTPK01000002">
    <property type="protein sequence ID" value="SIT71248.1"/>
    <property type="molecule type" value="Genomic_DNA"/>
</dbReference>
<feature type="chain" id="PRO_5012277723" evidence="3">
    <location>
        <begin position="24"/>
        <end position="347"/>
    </location>
</feature>
<sequence length="347" mass="38228">MMMRHLQAWILGLALLPAAITQADSTLPTAPATWQTLPLERVLDARVEAVQRATVSAQTSGRVEQVLFDVDDFVEAGDLILRLRDTEQRAGLDQAEAGLREAQARFDEARADHARIRDIFERQLVARAEMDRANAALQAAEARLEAARANRDAALEALDYTRVTAPYAGIVTERHVELGETVSPGQALMSGISLNQLRVVTQVPQRDIHAVREFRQARVQTDVGQWLEAESLTLFPYADPNAATFRVRAQLPEAEISLFPGMLVKIAFTVGQTQRLLIPESAVLTRSELAAVYVQDEQGRLSLRQIRPGYSQGEGQIEVLAGLAANERVVLDPLAAASAIRQQQESR</sequence>
<dbReference type="Pfam" id="PF25954">
    <property type="entry name" value="Beta-barrel_RND_2"/>
    <property type="match status" value="1"/>
</dbReference>
<dbReference type="InterPro" id="IPR058792">
    <property type="entry name" value="Beta-barrel_RND_2"/>
</dbReference>
<comment type="similarity">
    <text evidence="1">Belongs to the membrane fusion protein (MFP) (TC 8.A.1) family.</text>
</comment>
<dbReference type="GO" id="GO:0015562">
    <property type="term" value="F:efflux transmembrane transporter activity"/>
    <property type="evidence" value="ECO:0007669"/>
    <property type="project" value="TreeGrafter"/>
</dbReference>
<evidence type="ECO:0000256" key="3">
    <source>
        <dbReference type="SAM" id="SignalP"/>
    </source>
</evidence>
<dbReference type="InterPro" id="IPR058625">
    <property type="entry name" value="MdtA-like_BSH"/>
</dbReference>
<dbReference type="GO" id="GO:1990281">
    <property type="term" value="C:efflux pump complex"/>
    <property type="evidence" value="ECO:0007669"/>
    <property type="project" value="TreeGrafter"/>
</dbReference>
<feature type="domain" description="Multidrug resistance protein MdtA-like barrel-sandwich hybrid" evidence="5">
    <location>
        <begin position="52"/>
        <end position="188"/>
    </location>
</feature>
<gene>
    <name evidence="7" type="ORF">SAMN05216526_1515</name>
</gene>
<dbReference type="NCBIfam" id="TIGR01730">
    <property type="entry name" value="RND_mfp"/>
    <property type="match status" value="1"/>
</dbReference>
<dbReference type="Gene3D" id="2.40.420.20">
    <property type="match status" value="1"/>
</dbReference>
<dbReference type="PANTHER" id="PTHR30469:SF18">
    <property type="entry name" value="RESISTANCE-NODULATION-CELL DIVISION (RND) EFFLUX MEMBRANE FUSION PROTEIN-RELATED"/>
    <property type="match status" value="1"/>
</dbReference>
<protein>
    <submittedName>
        <fullName evidence="7">RND family efflux transporter, MFP subunit</fullName>
    </submittedName>
</protein>
<dbReference type="SUPFAM" id="SSF111369">
    <property type="entry name" value="HlyD-like secretion proteins"/>
    <property type="match status" value="1"/>
</dbReference>
<feature type="coiled-coil region" evidence="2">
    <location>
        <begin position="92"/>
        <end position="157"/>
    </location>
</feature>
<dbReference type="Gene3D" id="2.40.50.100">
    <property type="match status" value="1"/>
</dbReference>
<dbReference type="STRING" id="233100.SAMN05216526_1515"/>
<dbReference type="InterPro" id="IPR058624">
    <property type="entry name" value="MdtA-like_HH"/>
</dbReference>
<keyword evidence="2" id="KW-0175">Coiled coil</keyword>
<dbReference type="PANTHER" id="PTHR30469">
    <property type="entry name" value="MULTIDRUG RESISTANCE PROTEIN MDTA"/>
    <property type="match status" value="1"/>
</dbReference>
<reference evidence="7 8" key="1">
    <citation type="submission" date="2017-01" db="EMBL/GenBank/DDBJ databases">
        <authorList>
            <person name="Mah S.A."/>
            <person name="Swanson W.J."/>
            <person name="Moy G.W."/>
            <person name="Vacquier V.D."/>
        </authorList>
    </citation>
    <scope>NUCLEOTIDE SEQUENCE [LARGE SCALE GENOMIC DNA]</scope>
    <source>
        <strain evidence="7 8">M9</strain>
    </source>
</reference>
<organism evidence="7 8">
    <name type="scientific">Ectothiorhodosinus mongolicus</name>
    <dbReference type="NCBI Taxonomy" id="233100"/>
    <lineage>
        <taxon>Bacteria</taxon>
        <taxon>Pseudomonadati</taxon>
        <taxon>Pseudomonadota</taxon>
        <taxon>Gammaproteobacteria</taxon>
        <taxon>Chromatiales</taxon>
        <taxon>Ectothiorhodospiraceae</taxon>
        <taxon>Ectothiorhodosinus</taxon>
    </lineage>
</organism>
<evidence type="ECO:0000256" key="2">
    <source>
        <dbReference type="SAM" id="Coils"/>
    </source>
</evidence>
<name>A0A1R3W1I4_9GAMM</name>
<keyword evidence="3" id="KW-0732">Signal</keyword>
<dbReference type="InterPro" id="IPR006143">
    <property type="entry name" value="RND_pump_MFP"/>
</dbReference>
<dbReference type="Proteomes" id="UP000223759">
    <property type="component" value="Unassembled WGS sequence"/>
</dbReference>
<feature type="signal peptide" evidence="3">
    <location>
        <begin position="1"/>
        <end position="23"/>
    </location>
</feature>
<proteinExistence type="inferred from homology"/>
<evidence type="ECO:0000259" key="5">
    <source>
        <dbReference type="Pfam" id="PF25917"/>
    </source>
</evidence>
<keyword evidence="8" id="KW-1185">Reference proteome</keyword>
<dbReference type="Gene3D" id="1.10.287.470">
    <property type="entry name" value="Helix hairpin bin"/>
    <property type="match status" value="1"/>
</dbReference>
<dbReference type="Pfam" id="PF25876">
    <property type="entry name" value="HH_MFP_RND"/>
    <property type="match status" value="1"/>
</dbReference>
<evidence type="ECO:0000313" key="8">
    <source>
        <dbReference type="Proteomes" id="UP000223759"/>
    </source>
</evidence>
<dbReference type="AlphaFoldDB" id="A0A1R3W1I4"/>
<evidence type="ECO:0000313" key="7">
    <source>
        <dbReference type="EMBL" id="SIT71248.1"/>
    </source>
</evidence>
<evidence type="ECO:0000259" key="4">
    <source>
        <dbReference type="Pfam" id="PF25876"/>
    </source>
</evidence>
<dbReference type="Pfam" id="PF25917">
    <property type="entry name" value="BSH_RND"/>
    <property type="match status" value="1"/>
</dbReference>
<dbReference type="Gene3D" id="2.40.30.170">
    <property type="match status" value="1"/>
</dbReference>
<accession>A0A1R3W1I4</accession>
<feature type="domain" description="CusB-like beta-barrel" evidence="6">
    <location>
        <begin position="199"/>
        <end position="269"/>
    </location>
</feature>
<evidence type="ECO:0000259" key="6">
    <source>
        <dbReference type="Pfam" id="PF25954"/>
    </source>
</evidence>